<evidence type="ECO:0000256" key="2">
    <source>
        <dbReference type="ARBA" id="ARBA00001964"/>
    </source>
</evidence>
<keyword evidence="5" id="KW-0210">Decarboxylase</keyword>
<dbReference type="InterPro" id="IPR012001">
    <property type="entry name" value="Thiamin_PyroP_enz_TPP-bd_dom"/>
</dbReference>
<dbReference type="Pfam" id="PF02776">
    <property type="entry name" value="TPP_enzyme_N"/>
    <property type="match status" value="1"/>
</dbReference>
<evidence type="ECO:0000256" key="3">
    <source>
        <dbReference type="ARBA" id="ARBA00007812"/>
    </source>
</evidence>
<keyword evidence="10" id="KW-0175">Coiled coil</keyword>
<evidence type="ECO:0000256" key="8">
    <source>
        <dbReference type="ARBA" id="ARBA00023239"/>
    </source>
</evidence>
<feature type="domain" description="Thiamine pyrophosphate enzyme TPP-binding" evidence="12">
    <location>
        <begin position="395"/>
        <end position="529"/>
    </location>
</feature>
<dbReference type="Pfam" id="PF02775">
    <property type="entry name" value="TPP_enzyme_C"/>
    <property type="match status" value="1"/>
</dbReference>
<dbReference type="PROSITE" id="PS00187">
    <property type="entry name" value="TPP_ENZYMES"/>
    <property type="match status" value="1"/>
</dbReference>
<dbReference type="SUPFAM" id="SSF52467">
    <property type="entry name" value="DHS-like NAD/FAD-binding domain"/>
    <property type="match status" value="1"/>
</dbReference>
<dbReference type="CDD" id="cd02005">
    <property type="entry name" value="TPP_PDC_IPDC"/>
    <property type="match status" value="1"/>
</dbReference>
<organism evidence="14 15">
    <name type="scientific">Commensalibacter nepenthis</name>
    <dbReference type="NCBI Taxonomy" id="3043872"/>
    <lineage>
        <taxon>Bacteria</taxon>
        <taxon>Pseudomonadati</taxon>
        <taxon>Pseudomonadota</taxon>
        <taxon>Alphaproteobacteria</taxon>
        <taxon>Acetobacterales</taxon>
        <taxon>Acetobacteraceae</taxon>
    </lineage>
</organism>
<dbReference type="RefSeq" id="WP_281461999.1">
    <property type="nucleotide sequence ID" value="NZ_JASBAN010000001.1"/>
</dbReference>
<dbReference type="Pfam" id="PF00205">
    <property type="entry name" value="TPP_enzyme_M"/>
    <property type="match status" value="1"/>
</dbReference>
<evidence type="ECO:0000313" key="15">
    <source>
        <dbReference type="Proteomes" id="UP001431775"/>
    </source>
</evidence>
<dbReference type="CDD" id="cd07038">
    <property type="entry name" value="TPP_PYR_PDC_IPDC_like"/>
    <property type="match status" value="1"/>
</dbReference>
<dbReference type="PANTHER" id="PTHR43452">
    <property type="entry name" value="PYRUVATE DECARBOXYLASE"/>
    <property type="match status" value="1"/>
</dbReference>
<proteinExistence type="inferred from homology"/>
<evidence type="ECO:0000256" key="10">
    <source>
        <dbReference type="SAM" id="Coils"/>
    </source>
</evidence>
<dbReference type="PIRSF" id="PIRSF036565">
    <property type="entry name" value="Pyruvt_ip_decrb"/>
    <property type="match status" value="1"/>
</dbReference>
<keyword evidence="7 9" id="KW-0786">Thiamine pyrophosphate</keyword>
<evidence type="ECO:0000256" key="1">
    <source>
        <dbReference type="ARBA" id="ARBA00001920"/>
    </source>
</evidence>
<dbReference type="InterPro" id="IPR047214">
    <property type="entry name" value="TPP_PDC_IPDC"/>
</dbReference>
<dbReference type="InterPro" id="IPR012110">
    <property type="entry name" value="PDC/IPDC-like"/>
</dbReference>
<evidence type="ECO:0000259" key="13">
    <source>
        <dbReference type="Pfam" id="PF02776"/>
    </source>
</evidence>
<sequence length="566" mass="63589">MKMTIGDFLLDRLSQIGIKDILGVPGDYNLQFLIQTERRNDIKFVGTRNELNGAYAADGYARLNGISALLTTYGVGDLSAINGIAGAYAEYVPIVCITGAPPLNSMYRRRSLHHTTAEGNFEDVMSCYRPFTVAQARITPQNAVEEIDRVLRACVRKKRPVYLQIPSDITFFEIDVYNEKLSLRQQTSDLQQLNAVVESIEEKLAKAENPSALLGMALDRFGLRDLSQSMIENLQIPFATLSAAQCVLDGDHPQWIGGYSGCSSSDTVKAAIEQSDCLFGLNVKFTDSNSSYFTQHVPENMINIRPFRTIIGHEVYEGVSAIELLERLSKITPPKKYKNWQSSSPKGKEVWKPVKDEKLIQNRFWQRVESFIKPHDVVVTEAGTSMRGVKILDMPSGITIISQPLWLSIGYSLPALFGSLMAKPDRRQVIFIGDGSFQLTAQEVSSFFEHDLKPIIFLINNRGYTIERAIMGFHSKYNDVPNWNYLQLFDAFSDGKEFFYRQVNTEEEFENALNDADQVAGQELCLIEVMFDPLDIPKAVQSSANMVAAFNYGPRGLKELDKNIDD</sequence>
<accession>A0ABT6Q7U2</accession>
<dbReference type="Gene3D" id="3.40.50.970">
    <property type="match status" value="2"/>
</dbReference>
<feature type="coiled-coil region" evidence="10">
    <location>
        <begin position="183"/>
        <end position="210"/>
    </location>
</feature>
<dbReference type="InterPro" id="IPR011766">
    <property type="entry name" value="TPP_enzyme_TPP-bd"/>
</dbReference>
<dbReference type="InterPro" id="IPR047213">
    <property type="entry name" value="TPP_PYR_PDC_IPDC-like"/>
</dbReference>
<name>A0ABT6Q7U2_9PROT</name>
<keyword evidence="8" id="KW-0456">Lyase</keyword>
<evidence type="ECO:0000256" key="9">
    <source>
        <dbReference type="RuleBase" id="RU362132"/>
    </source>
</evidence>
<keyword evidence="6" id="KW-0460">Magnesium</keyword>
<evidence type="ECO:0000256" key="5">
    <source>
        <dbReference type="ARBA" id="ARBA00022793"/>
    </source>
</evidence>
<feature type="domain" description="Thiamine pyrophosphate enzyme N-terminal TPP-binding" evidence="13">
    <location>
        <begin position="3"/>
        <end position="107"/>
    </location>
</feature>
<comment type="similarity">
    <text evidence="3 9">Belongs to the TPP enzyme family.</text>
</comment>
<evidence type="ECO:0000256" key="7">
    <source>
        <dbReference type="ARBA" id="ARBA00023052"/>
    </source>
</evidence>
<comment type="caution">
    <text evidence="14">The sequence shown here is derived from an EMBL/GenBank/DDBJ whole genome shotgun (WGS) entry which is preliminary data.</text>
</comment>
<comment type="cofactor">
    <cofactor evidence="2">
        <name>thiamine diphosphate</name>
        <dbReference type="ChEBI" id="CHEBI:58937"/>
    </cofactor>
</comment>
<evidence type="ECO:0000256" key="4">
    <source>
        <dbReference type="ARBA" id="ARBA00022723"/>
    </source>
</evidence>
<dbReference type="Gene3D" id="3.40.50.1220">
    <property type="entry name" value="TPP-binding domain"/>
    <property type="match status" value="1"/>
</dbReference>
<dbReference type="InterPro" id="IPR000399">
    <property type="entry name" value="TPP-bd_CS"/>
</dbReference>
<dbReference type="InterPro" id="IPR029061">
    <property type="entry name" value="THDP-binding"/>
</dbReference>
<evidence type="ECO:0000256" key="6">
    <source>
        <dbReference type="ARBA" id="ARBA00022842"/>
    </source>
</evidence>
<reference evidence="14" key="1">
    <citation type="submission" date="2023-05" db="EMBL/GenBank/DDBJ databases">
        <title>Whole genome sequence of Commensalibacter sp.</title>
        <authorList>
            <person name="Charoenyingcharoen P."/>
            <person name="Yukphan P."/>
        </authorList>
    </citation>
    <scope>NUCLEOTIDE SEQUENCE</scope>
    <source>
        <strain evidence="14">TBRC 10068</strain>
    </source>
</reference>
<protein>
    <submittedName>
        <fullName evidence="14">Thiamine pyrophosphate-binding protein</fullName>
    </submittedName>
</protein>
<keyword evidence="15" id="KW-1185">Reference proteome</keyword>
<dbReference type="Proteomes" id="UP001431775">
    <property type="component" value="Unassembled WGS sequence"/>
</dbReference>
<feature type="domain" description="Thiamine pyrophosphate enzyme central" evidence="11">
    <location>
        <begin position="199"/>
        <end position="313"/>
    </location>
</feature>
<dbReference type="PANTHER" id="PTHR43452:SF30">
    <property type="entry name" value="PYRUVATE DECARBOXYLASE ISOZYME 1-RELATED"/>
    <property type="match status" value="1"/>
</dbReference>
<evidence type="ECO:0000313" key="14">
    <source>
        <dbReference type="EMBL" id="MDI2112338.1"/>
    </source>
</evidence>
<evidence type="ECO:0000259" key="12">
    <source>
        <dbReference type="Pfam" id="PF02775"/>
    </source>
</evidence>
<dbReference type="InterPro" id="IPR012000">
    <property type="entry name" value="Thiamin_PyroP_enz_cen_dom"/>
</dbReference>
<comment type="cofactor">
    <cofactor evidence="1">
        <name>a metal cation</name>
        <dbReference type="ChEBI" id="CHEBI:25213"/>
    </cofactor>
</comment>
<evidence type="ECO:0000259" key="11">
    <source>
        <dbReference type="Pfam" id="PF00205"/>
    </source>
</evidence>
<gene>
    <name evidence="14" type="ORF">QJV33_03375</name>
</gene>
<dbReference type="EMBL" id="JASBAN010000001">
    <property type="protein sequence ID" value="MDI2112338.1"/>
    <property type="molecule type" value="Genomic_DNA"/>
</dbReference>
<keyword evidence="4" id="KW-0479">Metal-binding</keyword>
<dbReference type="SUPFAM" id="SSF52518">
    <property type="entry name" value="Thiamin diphosphate-binding fold (THDP-binding)"/>
    <property type="match status" value="2"/>
</dbReference>
<dbReference type="InterPro" id="IPR029035">
    <property type="entry name" value="DHS-like_NAD/FAD-binding_dom"/>
</dbReference>